<gene>
    <name evidence="1" type="ORF">PFDG_04777</name>
</gene>
<dbReference type="AlphaFoldDB" id="A0A0L7M8U5"/>
<dbReference type="Proteomes" id="UP000054282">
    <property type="component" value="Unassembled WGS sequence"/>
</dbReference>
<name>A0A0L7M8U5_PLAF4</name>
<reference evidence="2" key="1">
    <citation type="submission" date="2006-09" db="EMBL/GenBank/DDBJ databases">
        <title>Annotation of Plasmodium falciparum Dd2.</title>
        <authorList>
            <consortium name="The Broad Institute Genome Sequencing Platform"/>
            <person name="Volkman S.K."/>
            <person name="Neafsey D.E."/>
            <person name="Dash A.P."/>
            <person name="Chitnis C.E."/>
            <person name="Hartl D.L."/>
            <person name="Young S.K."/>
            <person name="Zeng Q."/>
            <person name="Koehrsen M."/>
            <person name="Alvarado L."/>
            <person name="Berlin A."/>
            <person name="Borenstein D."/>
            <person name="Chapman S.B."/>
            <person name="Chen Z."/>
            <person name="Engels R."/>
            <person name="Freedman E."/>
            <person name="Gellesch M."/>
            <person name="Goldberg J."/>
            <person name="Griggs A."/>
            <person name="Gujja S."/>
            <person name="Heilman E.R."/>
            <person name="Heiman D.I."/>
            <person name="Howarth C."/>
            <person name="Jen D."/>
            <person name="Larson L."/>
            <person name="Mehta T."/>
            <person name="Neiman D."/>
            <person name="Park D."/>
            <person name="Pearson M."/>
            <person name="Roberts A."/>
            <person name="Saif S."/>
            <person name="Shea T."/>
            <person name="Shenoy N."/>
            <person name="Sisk P."/>
            <person name="Stolte C."/>
            <person name="Sykes S."/>
            <person name="Walk T."/>
            <person name="White J."/>
            <person name="Yandava C."/>
            <person name="Haas B."/>
            <person name="Henn M.R."/>
            <person name="Nusbaum C."/>
            <person name="Birren B."/>
        </authorList>
    </citation>
    <scope>NUCLEOTIDE SEQUENCE [LARGE SCALE GENOMIC DNA]</scope>
</reference>
<organism evidence="1 2">
    <name type="scientific">Plasmodium falciparum (isolate Dd2)</name>
    <dbReference type="NCBI Taxonomy" id="57267"/>
    <lineage>
        <taxon>Eukaryota</taxon>
        <taxon>Sar</taxon>
        <taxon>Alveolata</taxon>
        <taxon>Apicomplexa</taxon>
        <taxon>Aconoidasida</taxon>
        <taxon>Haemosporida</taxon>
        <taxon>Plasmodiidae</taxon>
        <taxon>Plasmodium</taxon>
        <taxon>Plasmodium (Laverania)</taxon>
    </lineage>
</organism>
<protein>
    <submittedName>
        <fullName evidence="1">Uncharacterized protein</fullName>
    </submittedName>
</protein>
<dbReference type="KEGG" id="pfd:PFDG_04777"/>
<evidence type="ECO:0000313" key="2">
    <source>
        <dbReference type="Proteomes" id="UP000054282"/>
    </source>
</evidence>
<proteinExistence type="predicted"/>
<accession>A0A0L7M8U5</accession>
<reference evidence="2" key="2">
    <citation type="submission" date="2006-09" db="EMBL/GenBank/DDBJ databases">
        <title>The genome sequence of Plasmodium falciparum Dd2.</title>
        <authorList>
            <consortium name="The Broad Institute Genome Sequencing Platform"/>
            <person name="Birren B."/>
            <person name="Lander E."/>
            <person name="Galagan J."/>
            <person name="Nusbaum C."/>
            <person name="Devon K."/>
            <person name="Henn M."/>
            <person name="Jaffe D."/>
            <person name="Butler J."/>
            <person name="Alvarez P."/>
            <person name="Gnerre S."/>
            <person name="Grabherr M."/>
            <person name="Kleber M."/>
            <person name="Mauceli E."/>
            <person name="Brockman W."/>
            <person name="MacCallum I.A."/>
            <person name="Rounsley S."/>
            <person name="Young S."/>
            <person name="LaButti K."/>
            <person name="Pushparaj V."/>
            <person name="DeCaprio D."/>
            <person name="Crawford M."/>
            <person name="Koehrsen M."/>
            <person name="Engels R."/>
            <person name="Montgomery P."/>
            <person name="Pearson M."/>
            <person name="Howarth C."/>
            <person name="Larson L."/>
            <person name="Luoma S."/>
            <person name="White J."/>
            <person name="Kodira C."/>
            <person name="Zeng Q."/>
            <person name="O'Leary S."/>
            <person name="Yandava C."/>
            <person name="Alvarado L."/>
            <person name="Wirth D."/>
            <person name="Volkman S."/>
            <person name="Hartl D."/>
        </authorList>
    </citation>
    <scope>NUCLEOTIDE SEQUENCE [LARGE SCALE GENOMIC DNA]</scope>
</reference>
<sequence>MNNTNINNNIEEKILRLNIQDVRQNNKLHTCRSLSIGSLTELKAYKSLSYHDEVKDEKTTDINEINPYK</sequence>
<dbReference type="EMBL" id="GG702044">
    <property type="protein sequence ID" value="KOB89228.1"/>
    <property type="molecule type" value="Genomic_DNA"/>
</dbReference>
<evidence type="ECO:0000313" key="1">
    <source>
        <dbReference type="EMBL" id="KOB89228.1"/>
    </source>
</evidence>